<protein>
    <submittedName>
        <fullName evidence="1">DUF4417 domain-containing protein</fullName>
    </submittedName>
</protein>
<proteinExistence type="predicted"/>
<keyword evidence="2" id="KW-1185">Reference proteome</keyword>
<dbReference type="InterPro" id="IPR025530">
    <property type="entry name" value="DUF4417"/>
</dbReference>
<dbReference type="OrthoDB" id="9800801at2"/>
<dbReference type="Proteomes" id="UP000310263">
    <property type="component" value="Unassembled WGS sequence"/>
</dbReference>
<dbReference type="EMBL" id="SRYE01000001">
    <property type="protein sequence ID" value="TGY63019.1"/>
    <property type="molecule type" value="Genomic_DNA"/>
</dbReference>
<evidence type="ECO:0000313" key="2">
    <source>
        <dbReference type="Proteomes" id="UP000310263"/>
    </source>
</evidence>
<gene>
    <name evidence="1" type="ORF">E5334_00400</name>
</gene>
<comment type="caution">
    <text evidence="1">The sequence shown here is derived from an EMBL/GenBank/DDBJ whole genome shotgun (WGS) entry which is preliminary data.</text>
</comment>
<accession>A0A4S2F250</accession>
<sequence>MGHIYQGVLPGVPVGNKKQRGFSRDVMHLYMTKGVTFDPLYEMPIMKLENKVPEKVISFSAAMRKKNIDSTAYVSFYENDDQIERFWNNPWAYLSKLSKYAGFIATDFSTGPSICDPVRRHNVYRNQLTGAWLQSLGYHVLCNVRCPSYGCDYFLSGVPRKSLVAVGTIGCVKNIFDRNRFEGGLIRLVNEVHPLGIVVVGTDSYGVFDYARECGIPLYFFDGQTERYFGGEVHV</sequence>
<reference evidence="1 2" key="1">
    <citation type="submission" date="2019-04" db="EMBL/GenBank/DDBJ databases">
        <title>Microbes associate with the intestines of laboratory mice.</title>
        <authorList>
            <person name="Navarre W."/>
            <person name="Wong E."/>
            <person name="Huang K."/>
            <person name="Tropini C."/>
            <person name="Ng K."/>
            <person name="Yu B."/>
        </authorList>
    </citation>
    <scope>NUCLEOTIDE SEQUENCE [LARGE SCALE GENOMIC DNA]</scope>
    <source>
        <strain evidence="1 2">NM07_P-09</strain>
    </source>
</reference>
<dbReference type="AlphaFoldDB" id="A0A4S2F250"/>
<name>A0A4S2F250_9ACTN</name>
<dbReference type="RefSeq" id="WP_136011644.1">
    <property type="nucleotide sequence ID" value="NZ_SRYE01000001.1"/>
</dbReference>
<dbReference type="Pfam" id="PF14386">
    <property type="entry name" value="DUF4417"/>
    <property type="match status" value="1"/>
</dbReference>
<evidence type="ECO:0000313" key="1">
    <source>
        <dbReference type="EMBL" id="TGY63019.1"/>
    </source>
</evidence>
<organism evidence="1 2">
    <name type="scientific">Muricaecibacterium torontonense</name>
    <dbReference type="NCBI Taxonomy" id="3032871"/>
    <lineage>
        <taxon>Bacteria</taxon>
        <taxon>Bacillati</taxon>
        <taxon>Actinomycetota</taxon>
        <taxon>Coriobacteriia</taxon>
        <taxon>Coriobacteriales</taxon>
        <taxon>Atopobiaceae</taxon>
        <taxon>Muricaecibacterium</taxon>
    </lineage>
</organism>